<dbReference type="GO" id="GO:0005524">
    <property type="term" value="F:ATP binding"/>
    <property type="evidence" value="ECO:0007669"/>
    <property type="project" value="UniProtKB-KW"/>
</dbReference>
<dbReference type="Gene3D" id="1.10.287.130">
    <property type="match status" value="1"/>
</dbReference>
<dbReference type="Gene3D" id="3.30.565.10">
    <property type="entry name" value="Histidine kinase-like ATPase, C-terminal domain"/>
    <property type="match status" value="1"/>
</dbReference>
<dbReference type="InterPro" id="IPR004358">
    <property type="entry name" value="Sig_transdc_His_kin-like_C"/>
</dbReference>
<dbReference type="PANTHER" id="PTHR42878:SF7">
    <property type="entry name" value="SENSOR HISTIDINE KINASE GLRK"/>
    <property type="match status" value="1"/>
</dbReference>
<dbReference type="Pfam" id="PF00672">
    <property type="entry name" value="HAMP"/>
    <property type="match status" value="1"/>
</dbReference>
<accession>A0A2K9NVK9</accession>
<protein>
    <recommendedName>
        <fullName evidence="3">histidine kinase</fullName>
        <ecNumber evidence="3">2.7.13.3</ecNumber>
    </recommendedName>
</protein>
<reference evidence="10 11" key="1">
    <citation type="submission" date="2018-01" db="EMBL/GenBank/DDBJ databases">
        <title>Complete genome sequence of Bacteriovorax stolpii DSM12778.</title>
        <authorList>
            <person name="Tang B."/>
            <person name="Chang J."/>
        </authorList>
    </citation>
    <scope>NUCLEOTIDE SEQUENCE [LARGE SCALE GENOMIC DNA]</scope>
    <source>
        <strain evidence="10 11">DSM 12778</strain>
    </source>
</reference>
<dbReference type="InterPro" id="IPR003660">
    <property type="entry name" value="HAMP_dom"/>
</dbReference>
<comment type="subcellular location">
    <subcellularLocation>
        <location evidence="2">Membrane</location>
    </subcellularLocation>
</comment>
<dbReference type="InterPro" id="IPR003661">
    <property type="entry name" value="HisK_dim/P_dom"/>
</dbReference>
<dbReference type="Proteomes" id="UP000235584">
    <property type="component" value="Chromosome"/>
</dbReference>
<dbReference type="EC" id="2.7.13.3" evidence="3"/>
<dbReference type="Pfam" id="PF00512">
    <property type="entry name" value="HisKA"/>
    <property type="match status" value="1"/>
</dbReference>
<evidence type="ECO:0000313" key="11">
    <source>
        <dbReference type="Proteomes" id="UP000235584"/>
    </source>
</evidence>
<dbReference type="PRINTS" id="PR00344">
    <property type="entry name" value="BCTRLSENSOR"/>
</dbReference>
<keyword evidence="5" id="KW-0808">Transferase</keyword>
<dbReference type="CDD" id="cd06225">
    <property type="entry name" value="HAMP"/>
    <property type="match status" value="1"/>
</dbReference>
<keyword evidence="6" id="KW-0547">Nucleotide-binding</keyword>
<dbReference type="InterPro" id="IPR036890">
    <property type="entry name" value="HATPase_C_sf"/>
</dbReference>
<evidence type="ECO:0000256" key="1">
    <source>
        <dbReference type="ARBA" id="ARBA00000085"/>
    </source>
</evidence>
<dbReference type="InterPro" id="IPR036097">
    <property type="entry name" value="HisK_dim/P_sf"/>
</dbReference>
<dbReference type="SUPFAM" id="SSF47384">
    <property type="entry name" value="Homodimeric domain of signal transducing histidine kinase"/>
    <property type="match status" value="1"/>
</dbReference>
<proteinExistence type="predicted"/>
<evidence type="ECO:0000256" key="6">
    <source>
        <dbReference type="ARBA" id="ARBA00022741"/>
    </source>
</evidence>
<evidence type="ECO:0000256" key="2">
    <source>
        <dbReference type="ARBA" id="ARBA00004370"/>
    </source>
</evidence>
<dbReference type="InterPro" id="IPR050351">
    <property type="entry name" value="BphY/WalK/GraS-like"/>
</dbReference>
<dbReference type="GO" id="GO:0000155">
    <property type="term" value="F:phosphorelay sensor kinase activity"/>
    <property type="evidence" value="ECO:0007669"/>
    <property type="project" value="InterPro"/>
</dbReference>
<keyword evidence="9" id="KW-0902">Two-component regulatory system</keyword>
<dbReference type="InterPro" id="IPR003594">
    <property type="entry name" value="HATPase_dom"/>
</dbReference>
<evidence type="ECO:0000256" key="4">
    <source>
        <dbReference type="ARBA" id="ARBA00022553"/>
    </source>
</evidence>
<dbReference type="PROSITE" id="PS50109">
    <property type="entry name" value="HIS_KIN"/>
    <property type="match status" value="1"/>
</dbReference>
<evidence type="ECO:0000256" key="7">
    <source>
        <dbReference type="ARBA" id="ARBA00022777"/>
    </source>
</evidence>
<dbReference type="Gene3D" id="6.10.340.10">
    <property type="match status" value="1"/>
</dbReference>
<keyword evidence="11" id="KW-1185">Reference proteome</keyword>
<sequence>MGKSHPLENLFNIWKNISISVKLYFVVGIMATLVIIELFTLHFAMGNLSAVRAFVGGEASWSKAQKNAVYRFQRFALTNNEADYRAFHEALKIPDGDRAARLELEKPNPNMEKVLAGFVQGRIHPDDFPSVVNMLKRFNQVSYIAKAVSAWKEGDALLVKLRNTVDEYYGLVLEGSTNQVRMQKCLDEVVHINNELTRIEEIFSSTLGEGSRWMERLIFMILVILVITVESIGLTLTFFTSKAISKGLSNLNDITTEFGRGNFERRLVVDSSDELGQLNQSVNRMGDLLQKSYSDLRLSHKDLELKVQERTAALEAIATQNSELYKEAKTAVKMRDDFLSIASHELRTPLTALNLQIYLLEKSVSEEEGPMDKEQVRKLTARSMTLVKKLATLQGVLMDLAQIRVGKLEIKKEQVDLAVLVNDCIAQLASQAIRSGSELVLERSEITVGEMDPIRMSQVVTNLLTNAMKYGERKPVRVKVFKENSNAVVVVQDEGLGVPLEKQEQIFERFERASDDPGVSGLGLGLYISKQIVEAHNGKIFIESAAGKGSSFIMKFPLHQNV</sequence>
<name>A0A2K9NVK9_BACTC</name>
<dbReference type="SMART" id="SM00304">
    <property type="entry name" value="HAMP"/>
    <property type="match status" value="1"/>
</dbReference>
<dbReference type="GO" id="GO:0000156">
    <property type="term" value="F:phosphorelay response regulator activity"/>
    <property type="evidence" value="ECO:0007669"/>
    <property type="project" value="TreeGrafter"/>
</dbReference>
<gene>
    <name evidence="10" type="ORF">C0V70_15835</name>
</gene>
<evidence type="ECO:0000256" key="9">
    <source>
        <dbReference type="ARBA" id="ARBA00023012"/>
    </source>
</evidence>
<dbReference type="PANTHER" id="PTHR42878">
    <property type="entry name" value="TWO-COMPONENT HISTIDINE KINASE"/>
    <property type="match status" value="1"/>
</dbReference>
<dbReference type="GO" id="GO:0030295">
    <property type="term" value="F:protein kinase activator activity"/>
    <property type="evidence" value="ECO:0007669"/>
    <property type="project" value="TreeGrafter"/>
</dbReference>
<dbReference type="PROSITE" id="PS50885">
    <property type="entry name" value="HAMP"/>
    <property type="match status" value="1"/>
</dbReference>
<dbReference type="CDD" id="cd00082">
    <property type="entry name" value="HisKA"/>
    <property type="match status" value="1"/>
</dbReference>
<organism evidence="10 11">
    <name type="scientific">Bacteriovorax stolpii</name>
    <name type="common">Bdellovibrio stolpii</name>
    <dbReference type="NCBI Taxonomy" id="960"/>
    <lineage>
        <taxon>Bacteria</taxon>
        <taxon>Pseudomonadati</taxon>
        <taxon>Bdellovibrionota</taxon>
        <taxon>Bacteriovoracia</taxon>
        <taxon>Bacteriovoracales</taxon>
        <taxon>Bacteriovoracaceae</taxon>
        <taxon>Bacteriovorax</taxon>
    </lineage>
</organism>
<evidence type="ECO:0000256" key="8">
    <source>
        <dbReference type="ARBA" id="ARBA00022840"/>
    </source>
</evidence>
<dbReference type="GO" id="GO:0016020">
    <property type="term" value="C:membrane"/>
    <property type="evidence" value="ECO:0007669"/>
    <property type="project" value="UniProtKB-SubCell"/>
</dbReference>
<keyword evidence="8" id="KW-0067">ATP-binding</keyword>
<dbReference type="GO" id="GO:0007234">
    <property type="term" value="P:osmosensory signaling via phosphorelay pathway"/>
    <property type="evidence" value="ECO:0007669"/>
    <property type="project" value="TreeGrafter"/>
</dbReference>
<comment type="catalytic activity">
    <reaction evidence="1">
        <text>ATP + protein L-histidine = ADP + protein N-phospho-L-histidine.</text>
        <dbReference type="EC" id="2.7.13.3"/>
    </reaction>
</comment>
<dbReference type="FunFam" id="3.30.565.10:FF:000006">
    <property type="entry name" value="Sensor histidine kinase WalK"/>
    <property type="match status" value="1"/>
</dbReference>
<dbReference type="InterPro" id="IPR005467">
    <property type="entry name" value="His_kinase_dom"/>
</dbReference>
<dbReference type="SUPFAM" id="SSF158472">
    <property type="entry name" value="HAMP domain-like"/>
    <property type="match status" value="1"/>
</dbReference>
<keyword evidence="7" id="KW-0418">Kinase</keyword>
<evidence type="ECO:0000256" key="5">
    <source>
        <dbReference type="ARBA" id="ARBA00022679"/>
    </source>
</evidence>
<dbReference type="CDD" id="cd00075">
    <property type="entry name" value="HATPase"/>
    <property type="match status" value="1"/>
</dbReference>
<dbReference type="EMBL" id="CP025704">
    <property type="protein sequence ID" value="AUN99548.1"/>
    <property type="molecule type" value="Genomic_DNA"/>
</dbReference>
<keyword evidence="4" id="KW-0597">Phosphoprotein</keyword>
<evidence type="ECO:0000256" key="3">
    <source>
        <dbReference type="ARBA" id="ARBA00012438"/>
    </source>
</evidence>
<dbReference type="SMART" id="SM00388">
    <property type="entry name" value="HisKA"/>
    <property type="match status" value="1"/>
</dbReference>
<evidence type="ECO:0000313" key="10">
    <source>
        <dbReference type="EMBL" id="AUN99548.1"/>
    </source>
</evidence>
<dbReference type="SUPFAM" id="SSF55874">
    <property type="entry name" value="ATPase domain of HSP90 chaperone/DNA topoisomerase II/histidine kinase"/>
    <property type="match status" value="1"/>
</dbReference>
<dbReference type="SMART" id="SM00387">
    <property type="entry name" value="HATPase_c"/>
    <property type="match status" value="1"/>
</dbReference>
<dbReference type="AlphaFoldDB" id="A0A2K9NVK9"/>
<dbReference type="KEGG" id="bsto:C0V70_15835"/>
<dbReference type="Pfam" id="PF02518">
    <property type="entry name" value="HATPase_c"/>
    <property type="match status" value="1"/>
</dbReference>